<dbReference type="OrthoDB" id="947434at2"/>
<reference evidence="3 4" key="1">
    <citation type="submission" date="2019-02" db="EMBL/GenBank/DDBJ databases">
        <title>Bacterial novel species isolated from soil.</title>
        <authorList>
            <person name="Jung H.-Y."/>
        </authorList>
    </citation>
    <scope>NUCLEOTIDE SEQUENCE [LARGE SCALE GENOMIC DNA]</scope>
    <source>
        <strain evidence="3 4">1-3-3-3</strain>
    </source>
</reference>
<name>A0A4Q5LJH5_9BACT</name>
<gene>
    <name evidence="3" type="ORF">EWM57_02365</name>
</gene>
<feature type="signal peptide" evidence="1">
    <location>
        <begin position="1"/>
        <end position="20"/>
    </location>
</feature>
<protein>
    <submittedName>
        <fullName evidence="3">PorT family protein</fullName>
    </submittedName>
</protein>
<evidence type="ECO:0000313" key="4">
    <source>
        <dbReference type="Proteomes" id="UP000294155"/>
    </source>
</evidence>
<evidence type="ECO:0000259" key="2">
    <source>
        <dbReference type="Pfam" id="PF13568"/>
    </source>
</evidence>
<dbReference type="InterPro" id="IPR025665">
    <property type="entry name" value="Beta-barrel_OMP_2"/>
</dbReference>
<feature type="chain" id="PRO_5020913137" evidence="1">
    <location>
        <begin position="21"/>
        <end position="238"/>
    </location>
</feature>
<keyword evidence="4" id="KW-1185">Reference proteome</keyword>
<accession>A0A4Q5LJH5</accession>
<sequence length="238" mass="26402">MKKIYLTLAACVCATGLAQAQNTVQVGVRAGANWANNDATRKQYYTREESAPHPQLGFMGGIFATYQLTSWLSVQPELLYSRQGTAFSGFYGGGGGGSSIFYALDKHRIKLDYLELPVLVQAGGKRLFGELGMQAGFLVGTRDEVTTYRGSSPYSYTEYSPESFERWQCNAVAGLGVKLPHSLALTVRYSYGLRHVLKQLTEEQYNSYIPARRYTDKEMGHNQVIQASVSYILPFGNE</sequence>
<organism evidence="3 4">
    <name type="scientific">Hymenobacter persicinus</name>
    <dbReference type="NCBI Taxonomy" id="2025506"/>
    <lineage>
        <taxon>Bacteria</taxon>
        <taxon>Pseudomonadati</taxon>
        <taxon>Bacteroidota</taxon>
        <taxon>Cytophagia</taxon>
        <taxon>Cytophagales</taxon>
        <taxon>Hymenobacteraceae</taxon>
        <taxon>Hymenobacter</taxon>
    </lineage>
</organism>
<keyword evidence="1" id="KW-0732">Signal</keyword>
<dbReference type="EMBL" id="SEWE01000003">
    <property type="protein sequence ID" value="RYU83806.1"/>
    <property type="molecule type" value="Genomic_DNA"/>
</dbReference>
<evidence type="ECO:0000256" key="1">
    <source>
        <dbReference type="SAM" id="SignalP"/>
    </source>
</evidence>
<dbReference type="RefSeq" id="WP_129919519.1">
    <property type="nucleotide sequence ID" value="NZ_SEWE01000003.1"/>
</dbReference>
<dbReference type="AlphaFoldDB" id="A0A4Q5LJH5"/>
<dbReference type="Proteomes" id="UP000294155">
    <property type="component" value="Unassembled WGS sequence"/>
</dbReference>
<comment type="caution">
    <text evidence="3">The sequence shown here is derived from an EMBL/GenBank/DDBJ whole genome shotgun (WGS) entry which is preliminary data.</text>
</comment>
<evidence type="ECO:0000313" key="3">
    <source>
        <dbReference type="EMBL" id="RYU83806.1"/>
    </source>
</evidence>
<dbReference type="Pfam" id="PF13568">
    <property type="entry name" value="OMP_b-brl_2"/>
    <property type="match status" value="1"/>
</dbReference>
<feature type="domain" description="Outer membrane protein beta-barrel" evidence="2">
    <location>
        <begin position="19"/>
        <end position="197"/>
    </location>
</feature>
<proteinExistence type="predicted"/>